<comment type="similarity">
    <text evidence="1">Belongs to the PheA/TfdB FAD monooxygenase family.</text>
</comment>
<reference evidence="7 8" key="1">
    <citation type="journal article" date="2012" name="Eukaryot. Cell">
        <title>Genome sequence of the fungus Glarea lozoyensis: the first genome sequence of a species from the Helotiaceae family.</title>
        <authorList>
            <person name="Youssar L."/>
            <person name="Gruening B.A."/>
            <person name="Erxleben A."/>
            <person name="Guenther S."/>
            <person name="Huettel W."/>
        </authorList>
    </citation>
    <scope>NUCLEOTIDE SEQUENCE [LARGE SCALE GENOMIC DNA]</scope>
    <source>
        <strain evidence="8">ATCC 74030 / MF5533</strain>
    </source>
</reference>
<dbReference type="HOGENOM" id="CLU_009665_9_0_1"/>
<evidence type="ECO:0000256" key="3">
    <source>
        <dbReference type="ARBA" id="ARBA00022827"/>
    </source>
</evidence>
<dbReference type="InterPro" id="IPR036249">
    <property type="entry name" value="Thioredoxin-like_sf"/>
</dbReference>
<protein>
    <submittedName>
        <fullName evidence="7">Putative Phenol 2-monooxygenase</fullName>
    </submittedName>
</protein>
<dbReference type="Proteomes" id="UP000005446">
    <property type="component" value="Unassembled WGS sequence"/>
</dbReference>
<dbReference type="PANTHER" id="PTHR43004">
    <property type="entry name" value="TRK SYSTEM POTASSIUM UPTAKE PROTEIN"/>
    <property type="match status" value="1"/>
</dbReference>
<keyword evidence="7" id="KW-0503">Monooxygenase</keyword>
<dbReference type="Gene3D" id="3.30.9.10">
    <property type="entry name" value="D-Amino Acid Oxidase, subunit A, domain 2"/>
    <property type="match status" value="1"/>
</dbReference>
<name>H0EMJ6_GLAL7</name>
<comment type="caution">
    <text evidence="7">The sequence shown here is derived from an EMBL/GenBank/DDBJ whole genome shotgun (WGS) entry which is preliminary data.</text>
</comment>
<dbReference type="Gene3D" id="3.40.30.20">
    <property type="match status" value="1"/>
</dbReference>
<sequence length="311" mass="35258">MDTYPLTNFPDIRKKSVIHSAHGVLMIIPREGGSLARFYIELHSSTVPKSVTLAQLQESARKIFNPYELEFADTYWWSAYSIGQRLAERFHEQERVFLAGDACHTHSPKAGQGMNTSLQDGYNIGWKLGQLLSGRASASLLSTYLLERQKIAKTLIDFDRVWAKQIAAGKSVGDDGKEVDFSETFNNAEKLERLGEYLYSTPISLISKFTKPEEDIDSFIETIVILSGNRTETQQDQIPPCFMPVSGKYRMRDIHKIYIDDESYNYGHGHAYEFYGIDPDKGAIVIVRPDHLDVKIDGGAKGFKFNMILRE</sequence>
<dbReference type="InterPro" id="IPR002938">
    <property type="entry name" value="FAD-bd"/>
</dbReference>
<dbReference type="PRINTS" id="PR00420">
    <property type="entry name" value="RNGMNOXGNASE"/>
</dbReference>
<dbReference type="Pfam" id="PF07976">
    <property type="entry name" value="Phe_hydrox_dim"/>
    <property type="match status" value="1"/>
</dbReference>
<evidence type="ECO:0000256" key="1">
    <source>
        <dbReference type="ARBA" id="ARBA00007801"/>
    </source>
</evidence>
<organism evidence="7 8">
    <name type="scientific">Glarea lozoyensis (strain ATCC 74030 / MF5533)</name>
    <dbReference type="NCBI Taxonomy" id="1104152"/>
    <lineage>
        <taxon>Eukaryota</taxon>
        <taxon>Fungi</taxon>
        <taxon>Dikarya</taxon>
        <taxon>Ascomycota</taxon>
        <taxon>Pezizomycotina</taxon>
        <taxon>Leotiomycetes</taxon>
        <taxon>Helotiales</taxon>
        <taxon>Helotiaceae</taxon>
        <taxon>Glarea</taxon>
    </lineage>
</organism>
<dbReference type="GO" id="GO:0071949">
    <property type="term" value="F:FAD binding"/>
    <property type="evidence" value="ECO:0007669"/>
    <property type="project" value="InterPro"/>
</dbReference>
<dbReference type="SUPFAM" id="SSF54373">
    <property type="entry name" value="FAD-linked reductases, C-terminal domain"/>
    <property type="match status" value="1"/>
</dbReference>
<dbReference type="InterPro" id="IPR036188">
    <property type="entry name" value="FAD/NAD-bd_sf"/>
</dbReference>
<evidence type="ECO:0000256" key="4">
    <source>
        <dbReference type="ARBA" id="ARBA00023002"/>
    </source>
</evidence>
<keyword evidence="3" id="KW-0274">FAD</keyword>
<feature type="domain" description="FAD-binding" evidence="5">
    <location>
        <begin position="18"/>
        <end position="158"/>
    </location>
</feature>
<dbReference type="InterPro" id="IPR050641">
    <property type="entry name" value="RIFMO-like"/>
</dbReference>
<dbReference type="AlphaFoldDB" id="H0EMJ6"/>
<dbReference type="CDD" id="cd02979">
    <property type="entry name" value="PHOX_C"/>
    <property type="match status" value="1"/>
</dbReference>
<keyword evidence="8" id="KW-1185">Reference proteome</keyword>
<dbReference type="InParanoid" id="H0EMJ6"/>
<evidence type="ECO:0000259" key="5">
    <source>
        <dbReference type="Pfam" id="PF01494"/>
    </source>
</evidence>
<dbReference type="InterPro" id="IPR012941">
    <property type="entry name" value="Phe_hydrox_C_dim_dom"/>
</dbReference>
<dbReference type="PANTHER" id="PTHR43004:SF10">
    <property type="entry name" value="2-MONOOXYGENASE, PUTATIVE (AFU_ORTHOLOGUE AFUA_6G11480)-RELATED"/>
    <property type="match status" value="1"/>
</dbReference>
<keyword evidence="4" id="KW-0560">Oxidoreductase</keyword>
<proteinExistence type="inferred from homology"/>
<dbReference type="GO" id="GO:0016709">
    <property type="term" value="F:oxidoreductase activity, acting on paired donors, with incorporation or reduction of molecular oxygen, NAD(P)H as one donor, and incorporation of one atom of oxygen"/>
    <property type="evidence" value="ECO:0007669"/>
    <property type="project" value="UniProtKB-ARBA"/>
</dbReference>
<evidence type="ECO:0000313" key="8">
    <source>
        <dbReference type="Proteomes" id="UP000005446"/>
    </source>
</evidence>
<keyword evidence="2" id="KW-0285">Flavoprotein</keyword>
<dbReference type="Gene3D" id="3.50.50.60">
    <property type="entry name" value="FAD/NAD(P)-binding domain"/>
    <property type="match status" value="1"/>
</dbReference>
<dbReference type="InterPro" id="IPR038220">
    <property type="entry name" value="PHOX_C_sf"/>
</dbReference>
<evidence type="ECO:0000313" key="7">
    <source>
        <dbReference type="EMBL" id="EHL00336.1"/>
    </source>
</evidence>
<evidence type="ECO:0000259" key="6">
    <source>
        <dbReference type="Pfam" id="PF07976"/>
    </source>
</evidence>
<dbReference type="OrthoDB" id="1716816at2759"/>
<dbReference type="Pfam" id="PF01494">
    <property type="entry name" value="FAD_binding_3"/>
    <property type="match status" value="1"/>
</dbReference>
<feature type="domain" description="Phenol hydroxylase-like C-terminal dimerisation" evidence="6">
    <location>
        <begin position="186"/>
        <end position="291"/>
    </location>
</feature>
<dbReference type="EMBL" id="AGUE01000089">
    <property type="protein sequence ID" value="EHL00336.1"/>
    <property type="molecule type" value="Genomic_DNA"/>
</dbReference>
<gene>
    <name evidence="7" type="ORF">M7I_3833</name>
</gene>
<dbReference type="SUPFAM" id="SSF51905">
    <property type="entry name" value="FAD/NAD(P)-binding domain"/>
    <property type="match status" value="1"/>
</dbReference>
<dbReference type="SUPFAM" id="SSF52833">
    <property type="entry name" value="Thioredoxin-like"/>
    <property type="match status" value="1"/>
</dbReference>
<evidence type="ECO:0000256" key="2">
    <source>
        <dbReference type="ARBA" id="ARBA00022630"/>
    </source>
</evidence>
<accession>H0EMJ6</accession>